<dbReference type="InterPro" id="IPR002889">
    <property type="entry name" value="WSC_carb-bd"/>
</dbReference>
<reference evidence="3 4" key="1">
    <citation type="journal article" date="2018" name="Mol. Biol. Evol.">
        <title>Broad Genomic Sampling Reveals a Smut Pathogenic Ancestry of the Fungal Clade Ustilaginomycotina.</title>
        <authorList>
            <person name="Kijpornyongpan T."/>
            <person name="Mondo S.J."/>
            <person name="Barry K."/>
            <person name="Sandor L."/>
            <person name="Lee J."/>
            <person name="Lipzen A."/>
            <person name="Pangilinan J."/>
            <person name="LaButti K."/>
            <person name="Hainaut M."/>
            <person name="Henrissat B."/>
            <person name="Grigoriev I.V."/>
            <person name="Spatafora J.W."/>
            <person name="Aime M.C."/>
        </authorList>
    </citation>
    <scope>NUCLEOTIDE SEQUENCE [LARGE SCALE GENOMIC DNA]</scope>
    <source>
        <strain evidence="3 4">MCA 5214</strain>
    </source>
</reference>
<proteinExistence type="predicted"/>
<feature type="domain" description="WSC" evidence="2">
    <location>
        <begin position="477"/>
        <end position="568"/>
    </location>
</feature>
<dbReference type="EMBL" id="KZ819673">
    <property type="protein sequence ID" value="PWN26105.1"/>
    <property type="molecule type" value="Genomic_DNA"/>
</dbReference>
<accession>A0A316USJ3</accession>
<dbReference type="InterPro" id="IPR018535">
    <property type="entry name" value="DUF1996"/>
</dbReference>
<feature type="domain" description="WSC" evidence="2">
    <location>
        <begin position="582"/>
        <end position="678"/>
    </location>
</feature>
<dbReference type="Pfam" id="PF09362">
    <property type="entry name" value="DUF1996"/>
    <property type="match status" value="1"/>
</dbReference>
<dbReference type="PANTHER" id="PTHR43662:SF3">
    <property type="entry name" value="DOMAIN PROTEIN, PUTATIVE (AFU_ORTHOLOGUE AFUA_6G11970)-RELATED"/>
    <property type="match status" value="1"/>
</dbReference>
<evidence type="ECO:0000313" key="4">
    <source>
        <dbReference type="Proteomes" id="UP000245884"/>
    </source>
</evidence>
<feature type="domain" description="WSC" evidence="2">
    <location>
        <begin position="368"/>
        <end position="461"/>
    </location>
</feature>
<gene>
    <name evidence="3" type="ORF">BDZ90DRAFT_222352</name>
</gene>
<dbReference type="RefSeq" id="XP_025360717.1">
    <property type="nucleotide sequence ID" value="XM_025504524.1"/>
</dbReference>
<name>A0A316USJ3_9BASI</name>
<dbReference type="Proteomes" id="UP000245884">
    <property type="component" value="Unassembled WGS sequence"/>
</dbReference>
<dbReference type="PANTHER" id="PTHR43662">
    <property type="match status" value="1"/>
</dbReference>
<dbReference type="GeneID" id="37026347"/>
<sequence>MLSWTPLVVLALLALVPSAHAYWILGHHNLVSQRLDPIIAPNGISGHTHAFVGSAAIQPGQDVNTMCTTSPVKADLSKYWAPQLYYYNGDTRKFASINLGTVNTYYLNRGGPKMGEDSTSLQPFPKGLKMIAGSAMLFDAPNSDPIKAKAVSFVCLGGNNPQTTTLPTGVCSGGMRAQIVFPSCWNGKDLDSDDHQSHVAYPIGGQADTGDCPSTHPIKFMTLFYEFIYDTGSLQGSVTKGNSSSGFVLANGDAIGYSFHADFVSDWDTTVLKAAIDECDGELGGNIRQCAPFVPSIHEETTTPNSADPAAGYCRTGAAVNEVVLGSNFDALPGCQTVKNGPFKGAGAGCTASSPTTTATPNNSTPADAAYRGCYQEPTNARALVNKVSYKGQMSTSVCRAACSAAGFSVAGMEYGQECWCDNSMTSGAKKVSDDFCNMACPGNSTETCGGSSLLSVYSIKAVTTTAATSIPPTAGTSSYQGCYQELSGGRALSKASYSNSTNTPTQCAAFCASKGLQFSATQYSSECYCGASISTAKLADSQCSMLCSGDKTSFCGAASRLQVYKDNAWKQSQFTVMQQGQWNFTDCAVDSPSARTLPTGISNPANTVAGCLAGCQAKKMTFCGVEYGGECWGATKLPTGFKASNAEPVARGCSMPCNGNSTLYCGGSSRMNLYTFFSNASPTRPTVLA</sequence>
<keyword evidence="1" id="KW-0732">Signal</keyword>
<evidence type="ECO:0000259" key="2">
    <source>
        <dbReference type="PROSITE" id="PS51212"/>
    </source>
</evidence>
<evidence type="ECO:0000313" key="3">
    <source>
        <dbReference type="EMBL" id="PWN26105.1"/>
    </source>
</evidence>
<dbReference type="STRING" id="1569628.A0A316USJ3"/>
<organism evidence="3 4">
    <name type="scientific">Jaminaea rosea</name>
    <dbReference type="NCBI Taxonomy" id="1569628"/>
    <lineage>
        <taxon>Eukaryota</taxon>
        <taxon>Fungi</taxon>
        <taxon>Dikarya</taxon>
        <taxon>Basidiomycota</taxon>
        <taxon>Ustilaginomycotina</taxon>
        <taxon>Exobasidiomycetes</taxon>
        <taxon>Microstromatales</taxon>
        <taxon>Microstromatales incertae sedis</taxon>
        <taxon>Jaminaea</taxon>
    </lineage>
</organism>
<feature type="signal peptide" evidence="1">
    <location>
        <begin position="1"/>
        <end position="21"/>
    </location>
</feature>
<dbReference type="OrthoDB" id="74764at2759"/>
<keyword evidence="4" id="KW-1185">Reference proteome</keyword>
<dbReference type="AlphaFoldDB" id="A0A316USJ3"/>
<dbReference type="Pfam" id="PF01822">
    <property type="entry name" value="WSC"/>
    <property type="match status" value="3"/>
</dbReference>
<dbReference type="SMART" id="SM00321">
    <property type="entry name" value="WSC"/>
    <property type="match status" value="3"/>
</dbReference>
<feature type="chain" id="PRO_5016288556" evidence="1">
    <location>
        <begin position="22"/>
        <end position="690"/>
    </location>
</feature>
<evidence type="ECO:0000256" key="1">
    <source>
        <dbReference type="SAM" id="SignalP"/>
    </source>
</evidence>
<protein>
    <submittedName>
        <fullName evidence="3">WSC-domain-containing protein</fullName>
    </submittedName>
</protein>
<dbReference type="PROSITE" id="PS51212">
    <property type="entry name" value="WSC"/>
    <property type="match status" value="3"/>
</dbReference>